<name>Q0RZC4_RHOJR</name>
<protein>
    <submittedName>
        <fullName evidence="1">Uncharacterized protein</fullName>
    </submittedName>
</protein>
<dbReference type="RefSeq" id="WP_011599197.1">
    <property type="nucleotide sequence ID" value="NC_008269.1"/>
</dbReference>
<gene>
    <name evidence="1" type="ordered locus">RHA1_ro08318</name>
</gene>
<dbReference type="KEGG" id="rha:RHA1_ro08318"/>
<reference evidence="2" key="1">
    <citation type="journal article" date="2006" name="Proc. Natl. Acad. Sci. U.S.A.">
        <title>The complete genome of Rhodococcus sp. RHA1 provides insights into a catabolic powerhouse.</title>
        <authorList>
            <person name="McLeod M.P."/>
            <person name="Warren R.L."/>
            <person name="Hsiao W.W.L."/>
            <person name="Araki N."/>
            <person name="Myhre M."/>
            <person name="Fernandes C."/>
            <person name="Miyazawa D."/>
            <person name="Wong W."/>
            <person name="Lillquist A.L."/>
            <person name="Wang D."/>
            <person name="Dosanjh M."/>
            <person name="Hara H."/>
            <person name="Petrescu A."/>
            <person name="Morin R.D."/>
            <person name="Yang G."/>
            <person name="Stott J.M."/>
            <person name="Schein J.E."/>
            <person name="Shin H."/>
            <person name="Smailus D."/>
            <person name="Siddiqui A.S."/>
            <person name="Marra M.A."/>
            <person name="Jones S.J.M."/>
            <person name="Holt R."/>
            <person name="Brinkman F.S.L."/>
            <person name="Miyauchi K."/>
            <person name="Fukuda M."/>
            <person name="Davies J.E."/>
            <person name="Mohn W.W."/>
            <person name="Eltis L.D."/>
        </authorList>
    </citation>
    <scope>NUCLEOTIDE SEQUENCE [LARGE SCALE GENOMIC DNA]</scope>
    <source>
        <strain evidence="2">RHA1</strain>
    </source>
</reference>
<sequence>MDVHNSGKDAARCGGRLLELVGDREVEALADEVCQLKCERGRALFESVLDWLVMTIAEVVTARAGVTHAVDSFVAVLFIAHDQRGLGQELLPIPARWLLDSVLTIAAHGHRSQAPLPDGGEASVRTQILIDAVVWLDYLLDADAA</sequence>
<geneLocation type="plasmid" evidence="1 2">
    <name>pRHL1</name>
</geneLocation>
<organism evidence="1 2">
    <name type="scientific">Rhodococcus jostii (strain RHA1)</name>
    <dbReference type="NCBI Taxonomy" id="101510"/>
    <lineage>
        <taxon>Bacteria</taxon>
        <taxon>Bacillati</taxon>
        <taxon>Actinomycetota</taxon>
        <taxon>Actinomycetes</taxon>
        <taxon>Mycobacteriales</taxon>
        <taxon>Nocardiaceae</taxon>
        <taxon>Rhodococcus</taxon>
    </lineage>
</organism>
<dbReference type="HOGENOM" id="CLU_134425_0_0_11"/>
<dbReference type="Proteomes" id="UP000008710">
    <property type="component" value="Plasmid pRHL1"/>
</dbReference>
<accession>Q0RZC4</accession>
<keyword evidence="1" id="KW-0614">Plasmid</keyword>
<evidence type="ECO:0000313" key="2">
    <source>
        <dbReference type="Proteomes" id="UP000008710"/>
    </source>
</evidence>
<dbReference type="AlphaFoldDB" id="Q0RZC4"/>
<dbReference type="EMBL" id="CP000432">
    <property type="protein sequence ID" value="ABG99362.1"/>
    <property type="molecule type" value="Genomic_DNA"/>
</dbReference>
<proteinExistence type="predicted"/>
<dbReference type="PATRIC" id="fig|101510.16.peg.7663"/>
<evidence type="ECO:0000313" key="1">
    <source>
        <dbReference type="EMBL" id="ABG99362.1"/>
    </source>
</evidence>